<dbReference type="OrthoDB" id="21525at2759"/>
<accession>A0A8J6E779</accession>
<organism evidence="2 3">
    <name type="scientific">Eleutherodactylus coqui</name>
    <name type="common">Puerto Rican coqui</name>
    <dbReference type="NCBI Taxonomy" id="57060"/>
    <lineage>
        <taxon>Eukaryota</taxon>
        <taxon>Metazoa</taxon>
        <taxon>Chordata</taxon>
        <taxon>Craniata</taxon>
        <taxon>Vertebrata</taxon>
        <taxon>Euteleostomi</taxon>
        <taxon>Amphibia</taxon>
        <taxon>Batrachia</taxon>
        <taxon>Anura</taxon>
        <taxon>Neobatrachia</taxon>
        <taxon>Hyloidea</taxon>
        <taxon>Eleutherodactylidae</taxon>
        <taxon>Eleutherodactylinae</taxon>
        <taxon>Eleutherodactylus</taxon>
        <taxon>Eleutherodactylus</taxon>
    </lineage>
</organism>
<keyword evidence="1" id="KW-0175">Coiled coil</keyword>
<feature type="non-terminal residue" evidence="2">
    <location>
        <position position="1"/>
    </location>
</feature>
<dbReference type="Proteomes" id="UP000770717">
    <property type="component" value="Unassembled WGS sequence"/>
</dbReference>
<evidence type="ECO:0000313" key="2">
    <source>
        <dbReference type="EMBL" id="KAG9460388.1"/>
    </source>
</evidence>
<evidence type="ECO:0000256" key="1">
    <source>
        <dbReference type="SAM" id="Coils"/>
    </source>
</evidence>
<name>A0A8J6E779_ELECQ</name>
<feature type="non-terminal residue" evidence="2">
    <location>
        <position position="133"/>
    </location>
</feature>
<keyword evidence="3" id="KW-1185">Reference proteome</keyword>
<evidence type="ECO:0000313" key="3">
    <source>
        <dbReference type="Proteomes" id="UP000770717"/>
    </source>
</evidence>
<reference evidence="2" key="1">
    <citation type="thesis" date="2020" institute="ProQuest LLC" country="789 East Eisenhower Parkway, Ann Arbor, MI, USA">
        <title>Comparative Genomics and Chromosome Evolution.</title>
        <authorList>
            <person name="Mudd A.B."/>
        </authorList>
    </citation>
    <scope>NUCLEOTIDE SEQUENCE</scope>
    <source>
        <strain evidence="2">HN-11 Male</strain>
        <tissue evidence="2">Kidney and liver</tissue>
    </source>
</reference>
<dbReference type="AlphaFoldDB" id="A0A8J6E779"/>
<dbReference type="EMBL" id="WNTK01075391">
    <property type="protein sequence ID" value="KAG9460388.1"/>
    <property type="molecule type" value="Genomic_DNA"/>
</dbReference>
<sequence length="133" mass="15779">NMEENRQRILENEETTQTQLMCNDVFDNLQDMEAELCSLRHEKLNLEEKLFSLQQHIDKMTSESDELKTTLQSLVSERDQMKEDLRENVEMSIETQDHLREAQHDLQQQKLSIEELTCQIASLEQKVCYFGRS</sequence>
<gene>
    <name evidence="2" type="ORF">GDO78_022149</name>
</gene>
<protein>
    <submittedName>
        <fullName evidence="2">Uncharacterized protein</fullName>
    </submittedName>
</protein>
<proteinExistence type="predicted"/>
<feature type="coiled-coil region" evidence="1">
    <location>
        <begin position="43"/>
        <end position="126"/>
    </location>
</feature>
<comment type="caution">
    <text evidence="2">The sequence shown here is derived from an EMBL/GenBank/DDBJ whole genome shotgun (WGS) entry which is preliminary data.</text>
</comment>